<feature type="signal peptide" evidence="1">
    <location>
        <begin position="1"/>
        <end position="19"/>
    </location>
</feature>
<protein>
    <recommendedName>
        <fullName evidence="5">EfeO-type cupredoxin-like domain-containing protein</fullName>
    </recommendedName>
</protein>
<name>A0AA49JTY4_9BACT</name>
<keyword evidence="4" id="KW-1185">Reference proteome</keyword>
<dbReference type="KEGG" id="pspc:Strain318_000838"/>
<gene>
    <name evidence="2" type="ORF">Strain138_000838</name>
    <name evidence="3" type="ORF">Strain318_000838</name>
</gene>
<proteinExistence type="predicted"/>
<feature type="chain" id="PRO_5041219101" description="EfeO-type cupredoxin-like domain-containing protein" evidence="1">
    <location>
        <begin position="20"/>
        <end position="144"/>
    </location>
</feature>
<dbReference type="EMBL" id="CP130612">
    <property type="protein sequence ID" value="WKW11583.1"/>
    <property type="molecule type" value="Genomic_DNA"/>
</dbReference>
<evidence type="ECO:0000313" key="2">
    <source>
        <dbReference type="EMBL" id="WKW11583.1"/>
    </source>
</evidence>
<evidence type="ECO:0008006" key="5">
    <source>
        <dbReference type="Google" id="ProtNLM"/>
    </source>
</evidence>
<dbReference type="EMBL" id="CP130613">
    <property type="protein sequence ID" value="WKW14493.1"/>
    <property type="molecule type" value="Genomic_DNA"/>
</dbReference>
<dbReference type="AlphaFoldDB" id="A0AA49JTY4"/>
<accession>A0AA49JTY4</accession>
<organism evidence="2">
    <name type="scientific">Pseudogemmatithrix spongiicola</name>
    <dbReference type="NCBI Taxonomy" id="3062599"/>
    <lineage>
        <taxon>Bacteria</taxon>
        <taxon>Pseudomonadati</taxon>
        <taxon>Gemmatimonadota</taxon>
        <taxon>Gemmatimonadia</taxon>
        <taxon>Gemmatimonadales</taxon>
        <taxon>Gemmatimonadaceae</taxon>
        <taxon>Pseudogemmatithrix</taxon>
    </lineage>
</organism>
<reference evidence="2" key="1">
    <citation type="submission" date="2023-07" db="EMBL/GenBank/DDBJ databases">
        <authorList>
            <person name="Haufschild T."/>
            <person name="Kallscheuer N."/>
            <person name="Hammer J."/>
            <person name="Kohn T."/>
            <person name="Kabuu M."/>
            <person name="Jogler M."/>
            <person name="Wohfarth N."/>
            <person name="Heuer A."/>
            <person name="Rohde M."/>
            <person name="van Teeseling M.C.F."/>
            <person name="Jogler C."/>
        </authorList>
    </citation>
    <scope>NUCLEOTIDE SEQUENCE</scope>
    <source>
        <strain evidence="2">Strain 138</strain>
        <strain evidence="3">Strain 318</strain>
    </source>
</reference>
<dbReference type="Proteomes" id="UP001229955">
    <property type="component" value="Chromosome"/>
</dbReference>
<keyword evidence="1" id="KW-0732">Signal</keyword>
<evidence type="ECO:0000313" key="3">
    <source>
        <dbReference type="EMBL" id="WKW14493.1"/>
    </source>
</evidence>
<evidence type="ECO:0000313" key="4">
    <source>
        <dbReference type="Proteomes" id="UP001229955"/>
    </source>
</evidence>
<evidence type="ECO:0000256" key="1">
    <source>
        <dbReference type="SAM" id="SignalP"/>
    </source>
</evidence>
<accession>A0AA49JZL1</accession>
<sequence length="144" mass="15415">MIRRLAVLSSLALAAMAFALPPADRADEGAVRRASHTITITLKCETRDGFASPDTLRIKQGDTVYIELSPDSDVSNFVVTPKPRIGILPGAWPYRTRQLTGGPGNRAAAADMKPNAEGHYRYNAQGACPGGPPAKFDPDIIVEL</sequence>
<dbReference type="RefSeq" id="WP_367887281.1">
    <property type="nucleotide sequence ID" value="NZ_CP130612.1"/>
</dbReference>